<sequence>MNAPYEPELKTAMQRLSDVAGPADLADAALRGAKGMRRRRGALAALAAVATVAGLSVPFLVTGGPQADSPGFTLPVGAAASPANLGACQDAPMVNPTTKEVAEEHWPEYVQTVLGLLPDRDDYVVQNTYDICNWGEPGASNAYTVINLGHLREHGHLTVNLFVHDTDRWVPDSCADLDALAAEGHQDVLFCQAGGNAEPLLYATAYDTTSVTVGAVYADHRAVVMERIGAEAVPVISVDALKVVVADRALLDLIPTADGPLPTPSAGRPVPEASTAAKR</sequence>
<accession>A0A8J3KDE4</accession>
<reference evidence="2 3" key="1">
    <citation type="submission" date="2021-01" db="EMBL/GenBank/DDBJ databases">
        <title>Whole genome shotgun sequence of Catellatospora chokoriensis NBRC 107358.</title>
        <authorList>
            <person name="Komaki H."/>
            <person name="Tamura T."/>
        </authorList>
    </citation>
    <scope>NUCLEOTIDE SEQUENCE [LARGE SCALE GENOMIC DNA]</scope>
    <source>
        <strain evidence="2 3">NBRC 107358</strain>
    </source>
</reference>
<keyword evidence="3" id="KW-1185">Reference proteome</keyword>
<dbReference type="Proteomes" id="UP000619293">
    <property type="component" value="Unassembled WGS sequence"/>
</dbReference>
<keyword evidence="1" id="KW-0812">Transmembrane</keyword>
<comment type="caution">
    <text evidence="2">The sequence shown here is derived from an EMBL/GenBank/DDBJ whole genome shotgun (WGS) entry which is preliminary data.</text>
</comment>
<evidence type="ECO:0000256" key="1">
    <source>
        <dbReference type="SAM" id="Phobius"/>
    </source>
</evidence>
<dbReference type="EMBL" id="BONG01000054">
    <property type="protein sequence ID" value="GIF92994.1"/>
    <property type="molecule type" value="Genomic_DNA"/>
</dbReference>
<protein>
    <submittedName>
        <fullName evidence="2">Uncharacterized protein</fullName>
    </submittedName>
</protein>
<dbReference type="AlphaFoldDB" id="A0A8J3KDE4"/>
<evidence type="ECO:0000313" key="2">
    <source>
        <dbReference type="EMBL" id="GIF92994.1"/>
    </source>
</evidence>
<dbReference type="RefSeq" id="WP_191837444.1">
    <property type="nucleotide sequence ID" value="NZ_BAAALB010000001.1"/>
</dbReference>
<organism evidence="2 3">
    <name type="scientific">Catellatospora chokoriensis</name>
    <dbReference type="NCBI Taxonomy" id="310353"/>
    <lineage>
        <taxon>Bacteria</taxon>
        <taxon>Bacillati</taxon>
        <taxon>Actinomycetota</taxon>
        <taxon>Actinomycetes</taxon>
        <taxon>Micromonosporales</taxon>
        <taxon>Micromonosporaceae</taxon>
        <taxon>Catellatospora</taxon>
    </lineage>
</organism>
<evidence type="ECO:0000313" key="3">
    <source>
        <dbReference type="Proteomes" id="UP000619293"/>
    </source>
</evidence>
<proteinExistence type="predicted"/>
<name>A0A8J3KDE4_9ACTN</name>
<keyword evidence="1" id="KW-1133">Transmembrane helix</keyword>
<feature type="transmembrane region" description="Helical" evidence="1">
    <location>
        <begin position="41"/>
        <end position="61"/>
    </location>
</feature>
<keyword evidence="1" id="KW-0472">Membrane</keyword>
<gene>
    <name evidence="2" type="ORF">Cch02nite_64380</name>
</gene>